<comment type="subcellular location">
    <subcellularLocation>
        <location evidence="1">Cell membrane</location>
        <topology evidence="1">Multi-pass membrane protein</topology>
    </subcellularLocation>
</comment>
<evidence type="ECO:0000256" key="8">
    <source>
        <dbReference type="ARBA" id="ARBA00022840"/>
    </source>
</evidence>
<evidence type="ECO:0000313" key="16">
    <source>
        <dbReference type="Proteomes" id="UP000584663"/>
    </source>
</evidence>
<dbReference type="InterPro" id="IPR036890">
    <property type="entry name" value="HATPase_C_sf"/>
</dbReference>
<dbReference type="Proteomes" id="UP000704529">
    <property type="component" value="Unassembled WGS sequence"/>
</dbReference>
<dbReference type="PROSITE" id="PS50109">
    <property type="entry name" value="HIS_KIN"/>
    <property type="match status" value="1"/>
</dbReference>
<reference evidence="14 16" key="1">
    <citation type="submission" date="2020-08" db="EMBL/GenBank/DDBJ databases">
        <title>Genomic Encyclopedia of Type Strains, Phase IV (KMG-IV): sequencing the most valuable type-strain genomes for metagenomic binning, comparative biology and taxonomic classification.</title>
        <authorList>
            <person name="Goeker M."/>
        </authorList>
    </citation>
    <scope>NUCLEOTIDE SEQUENCE [LARGE SCALE GENOMIC DNA]</scope>
    <source>
        <strain evidence="14 16">DSM 14562</strain>
    </source>
</reference>
<dbReference type="RefSeq" id="WP_184105802.1">
    <property type="nucleotide sequence ID" value="NZ_JACHNX010000007.1"/>
</dbReference>
<feature type="transmembrane region" description="Helical" evidence="12">
    <location>
        <begin position="113"/>
        <end position="131"/>
    </location>
</feature>
<evidence type="ECO:0000313" key="14">
    <source>
        <dbReference type="EMBL" id="MBB4609990.1"/>
    </source>
</evidence>
<dbReference type="AlphaFoldDB" id="A0AA41DCN8"/>
<dbReference type="SUPFAM" id="SSF55874">
    <property type="entry name" value="ATPase domain of HSP90 chaperone/DNA topoisomerase II/histidine kinase"/>
    <property type="match status" value="1"/>
</dbReference>
<keyword evidence="2" id="KW-1003">Cell membrane</keyword>
<feature type="transmembrane region" description="Helical" evidence="12">
    <location>
        <begin position="298"/>
        <end position="314"/>
    </location>
</feature>
<keyword evidence="10" id="KW-0902">Two-component regulatory system</keyword>
<dbReference type="PANTHER" id="PTHR43065:SF10">
    <property type="entry name" value="PEROXIDE STRESS-ACTIVATED HISTIDINE KINASE MAK3"/>
    <property type="match status" value="1"/>
</dbReference>
<evidence type="ECO:0000256" key="7">
    <source>
        <dbReference type="ARBA" id="ARBA00022777"/>
    </source>
</evidence>
<accession>A0AA41DCN8</accession>
<keyword evidence="3" id="KW-0597">Phosphoprotein</keyword>
<comment type="caution">
    <text evidence="15">The sequence shown here is derived from an EMBL/GenBank/DDBJ whole genome shotgun (WGS) entry which is preliminary data.</text>
</comment>
<evidence type="ECO:0000256" key="11">
    <source>
        <dbReference type="ARBA" id="ARBA00023136"/>
    </source>
</evidence>
<dbReference type="Gene3D" id="1.10.287.130">
    <property type="match status" value="1"/>
</dbReference>
<dbReference type="GO" id="GO:0005524">
    <property type="term" value="F:ATP binding"/>
    <property type="evidence" value="ECO:0007669"/>
    <property type="project" value="UniProtKB-KW"/>
</dbReference>
<feature type="domain" description="Histidine kinase" evidence="13">
    <location>
        <begin position="346"/>
        <end position="544"/>
    </location>
</feature>
<evidence type="ECO:0000256" key="6">
    <source>
        <dbReference type="ARBA" id="ARBA00022741"/>
    </source>
</evidence>
<feature type="transmembrane region" description="Helical" evidence="12">
    <location>
        <begin position="34"/>
        <end position="54"/>
    </location>
</feature>
<name>A0AA41DCN8_9SPHN</name>
<dbReference type="PANTHER" id="PTHR43065">
    <property type="entry name" value="SENSOR HISTIDINE KINASE"/>
    <property type="match status" value="1"/>
</dbReference>
<dbReference type="Pfam" id="PF02518">
    <property type="entry name" value="HATPase_c"/>
    <property type="match status" value="1"/>
</dbReference>
<keyword evidence="16" id="KW-1185">Reference proteome</keyword>
<proteinExistence type="predicted"/>
<keyword evidence="6" id="KW-0547">Nucleotide-binding</keyword>
<sequence length="546" mass="57703">MTAPLSPSFASRPAAPEPLDTRGLRMFRPRRQDWLALAFYAVGFAVLHRLAAYWGGSGFYSLWFPAAGLRLALLWRLGPRLTPAIALVEIAVDVILTPAVLEGMPWTVAIWGIARPVLAYGATVAAIGWLAERRGAALLTAPMPLGLALVLAPLAAVLSAVPQALTSPELTGVSSPREVIVSLAAFAVGDLLGTLFIAPPLLWIADAVSGRARWRWPLPSLLAAVETAGVLGLGIGLARLLDQAGLGMQPAPVLVAVAWIGLRFGRAAAWGALLVVVLRVLPDTAGAMDTPERLQRHLALATIVVTGYLAGSFADAQATARAMLERRDRLLFQAERLKTLRAMSVAVIHEVSQPLSTLAIEARHLHQLTAGRGDEIADGAALIDRKAEHLATLIRRLRRFGGHAEGAPQPLALTALVDMVATLAQAEAREAGVALVIAPVDPAWQVMAQEVELAQAVMNLVRNAVQAAQGDADPHPVTLDVTADETQAVIHVINRASARPVARDGMGIGTHVARAIVEAHGGTLTRMHGPDGMVHAALSLPLIETR</sequence>
<evidence type="ECO:0000313" key="15">
    <source>
        <dbReference type="EMBL" id="MBN3558479.1"/>
    </source>
</evidence>
<evidence type="ECO:0000313" key="17">
    <source>
        <dbReference type="Proteomes" id="UP000704529"/>
    </source>
</evidence>
<dbReference type="GO" id="GO:0000160">
    <property type="term" value="P:phosphorelay signal transduction system"/>
    <property type="evidence" value="ECO:0007669"/>
    <property type="project" value="UniProtKB-KW"/>
</dbReference>
<evidence type="ECO:0000256" key="5">
    <source>
        <dbReference type="ARBA" id="ARBA00022692"/>
    </source>
</evidence>
<dbReference type="InterPro" id="IPR005467">
    <property type="entry name" value="His_kinase_dom"/>
</dbReference>
<dbReference type="InterPro" id="IPR003594">
    <property type="entry name" value="HATPase_dom"/>
</dbReference>
<keyword evidence="5 12" id="KW-0812">Transmembrane</keyword>
<evidence type="ECO:0000256" key="12">
    <source>
        <dbReference type="SAM" id="Phobius"/>
    </source>
</evidence>
<dbReference type="InterPro" id="IPR007895">
    <property type="entry name" value="MASE1"/>
</dbReference>
<gene>
    <name evidence="14" type="ORF">GGQ89_002215</name>
    <name evidence="15" type="ORF">JYA60_09585</name>
</gene>
<evidence type="ECO:0000256" key="9">
    <source>
        <dbReference type="ARBA" id="ARBA00022989"/>
    </source>
</evidence>
<evidence type="ECO:0000259" key="13">
    <source>
        <dbReference type="PROSITE" id="PS50109"/>
    </source>
</evidence>
<protein>
    <submittedName>
        <fullName evidence="15">MASE1 domain-containing protein</fullName>
    </submittedName>
    <submittedName>
        <fullName evidence="14">Signal transduction histidine kinase</fullName>
    </submittedName>
</protein>
<evidence type="ECO:0000256" key="2">
    <source>
        <dbReference type="ARBA" id="ARBA00022475"/>
    </source>
</evidence>
<dbReference type="GO" id="GO:0005886">
    <property type="term" value="C:plasma membrane"/>
    <property type="evidence" value="ECO:0007669"/>
    <property type="project" value="UniProtKB-SubCell"/>
</dbReference>
<reference evidence="15" key="2">
    <citation type="submission" date="2021-01" db="EMBL/GenBank/DDBJ databases">
        <title>Genome Sequencing of Type Strains.</title>
        <authorList>
            <person name="Lemaire J.F."/>
            <person name="Inderbitzin P."/>
            <person name="Collins S.B."/>
            <person name="Wespe N."/>
            <person name="Knight-Connoni V."/>
        </authorList>
    </citation>
    <scope>NUCLEOTIDE SEQUENCE</scope>
    <source>
        <strain evidence="15">DSM 14562</strain>
    </source>
</reference>
<keyword evidence="4" id="KW-0808">Transferase</keyword>
<dbReference type="Pfam" id="PF05231">
    <property type="entry name" value="MASE1"/>
    <property type="match status" value="1"/>
</dbReference>
<dbReference type="EMBL" id="JAFHKU010000127">
    <property type="protein sequence ID" value="MBN3558479.1"/>
    <property type="molecule type" value="Genomic_DNA"/>
</dbReference>
<feature type="transmembrane region" description="Helical" evidence="12">
    <location>
        <begin position="138"/>
        <end position="160"/>
    </location>
</feature>
<dbReference type="Proteomes" id="UP000584663">
    <property type="component" value="Unassembled WGS sequence"/>
</dbReference>
<evidence type="ECO:0000256" key="4">
    <source>
        <dbReference type="ARBA" id="ARBA00022679"/>
    </source>
</evidence>
<keyword evidence="9 12" id="KW-1133">Transmembrane helix</keyword>
<feature type="transmembrane region" description="Helical" evidence="12">
    <location>
        <begin position="253"/>
        <end position="278"/>
    </location>
</feature>
<keyword evidence="8" id="KW-0067">ATP-binding</keyword>
<evidence type="ECO:0000256" key="10">
    <source>
        <dbReference type="ARBA" id="ARBA00023012"/>
    </source>
</evidence>
<feature type="transmembrane region" description="Helical" evidence="12">
    <location>
        <begin position="216"/>
        <end position="241"/>
    </location>
</feature>
<keyword evidence="7 14" id="KW-0418">Kinase</keyword>
<evidence type="ECO:0000256" key="3">
    <source>
        <dbReference type="ARBA" id="ARBA00022553"/>
    </source>
</evidence>
<dbReference type="GO" id="GO:0016301">
    <property type="term" value="F:kinase activity"/>
    <property type="evidence" value="ECO:0007669"/>
    <property type="project" value="UniProtKB-KW"/>
</dbReference>
<dbReference type="SMART" id="SM00387">
    <property type="entry name" value="HATPase_c"/>
    <property type="match status" value="1"/>
</dbReference>
<feature type="transmembrane region" description="Helical" evidence="12">
    <location>
        <begin position="180"/>
        <end position="204"/>
    </location>
</feature>
<keyword evidence="11 12" id="KW-0472">Membrane</keyword>
<dbReference type="Gene3D" id="3.30.565.10">
    <property type="entry name" value="Histidine kinase-like ATPase, C-terminal domain"/>
    <property type="match status" value="1"/>
</dbReference>
<evidence type="ECO:0000256" key="1">
    <source>
        <dbReference type="ARBA" id="ARBA00004651"/>
    </source>
</evidence>
<organism evidence="15 17">
    <name type="scientific">Sphingomonas yabuuchiae</name>
    <dbReference type="NCBI Taxonomy" id="172044"/>
    <lineage>
        <taxon>Bacteria</taxon>
        <taxon>Pseudomonadati</taxon>
        <taxon>Pseudomonadota</taxon>
        <taxon>Alphaproteobacteria</taxon>
        <taxon>Sphingomonadales</taxon>
        <taxon>Sphingomonadaceae</taxon>
        <taxon>Sphingomonas</taxon>
    </lineage>
</organism>
<dbReference type="EMBL" id="JACHNX010000007">
    <property type="protein sequence ID" value="MBB4609990.1"/>
    <property type="molecule type" value="Genomic_DNA"/>
</dbReference>